<accession>A0A4Y7Q4N2</accession>
<name>A0A4Y7Q4N2_9AGAM</name>
<keyword evidence="2" id="KW-1185">Reference proteome</keyword>
<dbReference type="VEuPathDB" id="FungiDB:BD410DRAFT_788606"/>
<evidence type="ECO:0000313" key="1">
    <source>
        <dbReference type="EMBL" id="TDL22345.1"/>
    </source>
</evidence>
<sequence length="105" mass="11148">MASARGPPGLRPKLPVELVAKSTREAQKDGLFAGLTSGFVASLMGNRFLGFNRNKTILCAVLTGCASGYYFTQGFLSSRLAALEAQQANLTPPDSEYSTEFSPPS</sequence>
<dbReference type="EMBL" id="ML170175">
    <property type="protein sequence ID" value="TDL22345.1"/>
    <property type="molecule type" value="Genomic_DNA"/>
</dbReference>
<dbReference type="Proteomes" id="UP000294933">
    <property type="component" value="Unassembled WGS sequence"/>
</dbReference>
<proteinExistence type="predicted"/>
<evidence type="ECO:0000313" key="2">
    <source>
        <dbReference type="Proteomes" id="UP000294933"/>
    </source>
</evidence>
<organism evidence="1 2">
    <name type="scientific">Rickenella mellea</name>
    <dbReference type="NCBI Taxonomy" id="50990"/>
    <lineage>
        <taxon>Eukaryota</taxon>
        <taxon>Fungi</taxon>
        <taxon>Dikarya</taxon>
        <taxon>Basidiomycota</taxon>
        <taxon>Agaricomycotina</taxon>
        <taxon>Agaricomycetes</taxon>
        <taxon>Hymenochaetales</taxon>
        <taxon>Rickenellaceae</taxon>
        <taxon>Rickenella</taxon>
    </lineage>
</organism>
<protein>
    <submittedName>
        <fullName evidence="1">Uncharacterized protein</fullName>
    </submittedName>
</protein>
<reference evidence="1 2" key="1">
    <citation type="submission" date="2018-06" db="EMBL/GenBank/DDBJ databases">
        <title>A transcriptomic atlas of mushroom development highlights an independent origin of complex multicellularity.</title>
        <authorList>
            <consortium name="DOE Joint Genome Institute"/>
            <person name="Krizsan K."/>
            <person name="Almasi E."/>
            <person name="Merenyi Z."/>
            <person name="Sahu N."/>
            <person name="Viragh M."/>
            <person name="Koszo T."/>
            <person name="Mondo S."/>
            <person name="Kiss B."/>
            <person name="Balint B."/>
            <person name="Kues U."/>
            <person name="Barry K."/>
            <person name="Hegedus J.C."/>
            <person name="Henrissat B."/>
            <person name="Johnson J."/>
            <person name="Lipzen A."/>
            <person name="Ohm R."/>
            <person name="Nagy I."/>
            <person name="Pangilinan J."/>
            <person name="Yan J."/>
            <person name="Xiong Y."/>
            <person name="Grigoriev I.V."/>
            <person name="Hibbett D.S."/>
            <person name="Nagy L.G."/>
        </authorList>
    </citation>
    <scope>NUCLEOTIDE SEQUENCE [LARGE SCALE GENOMIC DNA]</scope>
    <source>
        <strain evidence="1 2">SZMC22713</strain>
    </source>
</reference>
<gene>
    <name evidence="1" type="ORF">BD410DRAFT_788606</name>
</gene>
<dbReference type="OrthoDB" id="3352450at2759"/>
<dbReference type="AlphaFoldDB" id="A0A4Y7Q4N2"/>